<sequence length="611" mass="65276">MDTCLVLQPFAAGLVPAADAPPCLRDAVGEAAEVTRLAALRDLALLDTPESDSFDRITRMASRLFDTPIAAVSLTDAHRQWFKSHVGTAGREIPRDKAPCAEVTASAQVLVVPDLQLDPRFRDGVLARSGVRFYAGAPLITRDGHALGAMCVLDRTPREASADDLASLRDFAAMVMAQVELERDYGRRDPLSGLPNRNQFADDLADLARVRPGVPRVLLLVSLLDPARLQELVSVMGMHCIDDLVQASSRILKDRRGAGCIAYHVGVVSYAVLVDEADAGPWANVMAALSAALAVPVASHGIPVQMLPVFGVSPFTAGAAAADDALRTGISAANDARTMGLDSAVYSPASDAANRRRLTLLADFANALAQPGALSLVYQPRIDLRAGRCTGAEALLRWRHPALGDVSPAEFVPLVEQTALARPMTEWVLGAALDQQVAWRAQGASIAVSINVSARNLEETDFLPRLAAHLARRGLPADGLELELTETALMRNVEHVLAQLEGLRDMGVTVAIDDFGTGYSNFDYLRKLPARAVKLDRSFIGDLGSDSDVDARPLARAMIGIAHDLGLRVVAEGVETQATLDLLRAWECDEVQGYFTGRPMSAAALLQTVSA</sequence>
<feature type="domain" description="EAL" evidence="1">
    <location>
        <begin position="357"/>
        <end position="611"/>
    </location>
</feature>
<dbReference type="Gene3D" id="3.30.450.40">
    <property type="match status" value="1"/>
</dbReference>
<name>A0ABU1Y0T1_9GAMM</name>
<evidence type="ECO:0000313" key="2">
    <source>
        <dbReference type="EMBL" id="MDR7194629.1"/>
    </source>
</evidence>
<dbReference type="SUPFAM" id="SSF55073">
    <property type="entry name" value="Nucleotide cyclase"/>
    <property type="match status" value="1"/>
</dbReference>
<dbReference type="Gene3D" id="3.30.70.270">
    <property type="match status" value="1"/>
</dbReference>
<proteinExistence type="predicted"/>
<dbReference type="PROSITE" id="PS50883">
    <property type="entry name" value="EAL"/>
    <property type="match status" value="1"/>
</dbReference>
<dbReference type="RefSeq" id="WP_310238193.1">
    <property type="nucleotide sequence ID" value="NZ_JAVDWO010000017.1"/>
</dbReference>
<dbReference type="EMBL" id="JAVDWO010000017">
    <property type="protein sequence ID" value="MDR7194629.1"/>
    <property type="molecule type" value="Genomic_DNA"/>
</dbReference>
<reference evidence="2 3" key="1">
    <citation type="submission" date="2023-07" db="EMBL/GenBank/DDBJ databases">
        <title>Sorghum-associated microbial communities from plants grown in Nebraska, USA.</title>
        <authorList>
            <person name="Schachtman D."/>
        </authorList>
    </citation>
    <scope>NUCLEOTIDE SEQUENCE [LARGE SCALE GENOMIC DNA]</scope>
    <source>
        <strain evidence="2 3">4099</strain>
    </source>
</reference>
<protein>
    <submittedName>
        <fullName evidence="2">EAL domain-containing protein (Putative c-di-GMP-specific phosphodiesterase class I)/GGDEF domain-containing protein</fullName>
    </submittedName>
</protein>
<dbReference type="InterPro" id="IPR029787">
    <property type="entry name" value="Nucleotide_cyclase"/>
</dbReference>
<dbReference type="InterPro" id="IPR000160">
    <property type="entry name" value="GGDEF_dom"/>
</dbReference>
<dbReference type="InterPro" id="IPR029016">
    <property type="entry name" value="GAF-like_dom_sf"/>
</dbReference>
<dbReference type="PANTHER" id="PTHR33121">
    <property type="entry name" value="CYCLIC DI-GMP PHOSPHODIESTERASE PDEF"/>
    <property type="match status" value="1"/>
</dbReference>
<dbReference type="SMART" id="SM00052">
    <property type="entry name" value="EAL"/>
    <property type="match status" value="1"/>
</dbReference>
<keyword evidence="3" id="KW-1185">Reference proteome</keyword>
<dbReference type="CDD" id="cd01948">
    <property type="entry name" value="EAL"/>
    <property type="match status" value="1"/>
</dbReference>
<dbReference type="InterPro" id="IPR050706">
    <property type="entry name" value="Cyclic-di-GMP_PDE-like"/>
</dbReference>
<accession>A0ABU1Y0T1</accession>
<dbReference type="InterPro" id="IPR003018">
    <property type="entry name" value="GAF"/>
</dbReference>
<dbReference type="SMART" id="SM00267">
    <property type="entry name" value="GGDEF"/>
    <property type="match status" value="1"/>
</dbReference>
<evidence type="ECO:0000313" key="3">
    <source>
        <dbReference type="Proteomes" id="UP001256588"/>
    </source>
</evidence>
<comment type="caution">
    <text evidence="2">The sequence shown here is derived from an EMBL/GenBank/DDBJ whole genome shotgun (WGS) entry which is preliminary data.</text>
</comment>
<dbReference type="Proteomes" id="UP001256588">
    <property type="component" value="Unassembled WGS sequence"/>
</dbReference>
<dbReference type="Pfam" id="PF01590">
    <property type="entry name" value="GAF"/>
    <property type="match status" value="1"/>
</dbReference>
<dbReference type="Pfam" id="PF00563">
    <property type="entry name" value="EAL"/>
    <property type="match status" value="1"/>
</dbReference>
<gene>
    <name evidence="2" type="ORF">J2W68_003377</name>
</gene>
<dbReference type="SMART" id="SM00065">
    <property type="entry name" value="GAF"/>
    <property type="match status" value="1"/>
</dbReference>
<dbReference type="Gene3D" id="3.20.20.450">
    <property type="entry name" value="EAL domain"/>
    <property type="match status" value="1"/>
</dbReference>
<dbReference type="SUPFAM" id="SSF141868">
    <property type="entry name" value="EAL domain-like"/>
    <property type="match status" value="1"/>
</dbReference>
<dbReference type="InterPro" id="IPR035919">
    <property type="entry name" value="EAL_sf"/>
</dbReference>
<evidence type="ECO:0000259" key="1">
    <source>
        <dbReference type="PROSITE" id="PS50883"/>
    </source>
</evidence>
<dbReference type="InterPro" id="IPR001633">
    <property type="entry name" value="EAL_dom"/>
</dbReference>
<dbReference type="PANTHER" id="PTHR33121:SF19">
    <property type="entry name" value="CYCLIC DI-GMP PHOSPHODIESTERASE PA2567"/>
    <property type="match status" value="1"/>
</dbReference>
<dbReference type="InterPro" id="IPR043128">
    <property type="entry name" value="Rev_trsase/Diguanyl_cyclase"/>
</dbReference>
<organism evidence="2 3">
    <name type="scientific">Luteimonas terrae</name>
    <dbReference type="NCBI Taxonomy" id="1530191"/>
    <lineage>
        <taxon>Bacteria</taxon>
        <taxon>Pseudomonadati</taxon>
        <taxon>Pseudomonadota</taxon>
        <taxon>Gammaproteobacteria</taxon>
        <taxon>Lysobacterales</taxon>
        <taxon>Lysobacteraceae</taxon>
        <taxon>Luteimonas</taxon>
    </lineage>
</organism>
<dbReference type="SUPFAM" id="SSF55781">
    <property type="entry name" value="GAF domain-like"/>
    <property type="match status" value="1"/>
</dbReference>